<keyword evidence="5" id="KW-1185">Reference proteome</keyword>
<evidence type="ECO:0000313" key="5">
    <source>
        <dbReference type="Proteomes" id="UP000325286"/>
    </source>
</evidence>
<gene>
    <name evidence="4" type="ORF">UC8_02600</name>
</gene>
<keyword evidence="2" id="KW-0472">Membrane</keyword>
<dbReference type="InterPro" id="IPR045584">
    <property type="entry name" value="Pilin-like"/>
</dbReference>
<dbReference type="AlphaFoldDB" id="A0A5B9QHI9"/>
<evidence type="ECO:0000313" key="4">
    <source>
        <dbReference type="EMBL" id="QEG38304.1"/>
    </source>
</evidence>
<accession>A0A5B9QHI9</accession>
<dbReference type="Pfam" id="PF07963">
    <property type="entry name" value="N_methyl"/>
    <property type="match status" value="1"/>
</dbReference>
<dbReference type="NCBIfam" id="TIGR02532">
    <property type="entry name" value="IV_pilin_GFxxxE"/>
    <property type="match status" value="1"/>
</dbReference>
<sequence>MRIEHSGAATLRRGFTLVELLVVIAIIGILVGLLLPAVQAAREAVRRISCKNNLHQVVLATHNYHDTFSRLPSGWESRGTSGLPGWGWAAAVLNQMEQTSIHDQIDFTQPIDAAVHTPLRGYVIAGFICPSDTGEDVFAIGEAEGDGHGHGHEDDDHDDEDHEHESESVDDTDPLFSISKSNYAGVFGTFDIHDDAYAGDGLFYGNSAHRFRDATDGLSSTLMYGERNSRLGGSIWHGVVPTANAAESRVVGAADHTPNDPIGHFEDFSSYHPGGVNFALADGSVRFIPDTVDLRVYKALATRNNQEVVQLSDF</sequence>
<dbReference type="OrthoDB" id="255848at2"/>
<dbReference type="Pfam" id="PF07596">
    <property type="entry name" value="SBP_bac_10"/>
    <property type="match status" value="1"/>
</dbReference>
<evidence type="ECO:0000256" key="2">
    <source>
        <dbReference type="SAM" id="Phobius"/>
    </source>
</evidence>
<protein>
    <recommendedName>
        <fullName evidence="3">DUF1559 domain-containing protein</fullName>
    </recommendedName>
</protein>
<feature type="transmembrane region" description="Helical" evidence="2">
    <location>
        <begin position="20"/>
        <end position="38"/>
    </location>
</feature>
<dbReference type="SUPFAM" id="SSF54523">
    <property type="entry name" value="Pili subunits"/>
    <property type="match status" value="1"/>
</dbReference>
<name>A0A5B9QHI9_9BACT</name>
<keyword evidence="2" id="KW-1133">Transmembrane helix</keyword>
<dbReference type="InterPro" id="IPR011453">
    <property type="entry name" value="DUF1559"/>
</dbReference>
<feature type="compositionally biased region" description="Basic and acidic residues" evidence="1">
    <location>
        <begin position="145"/>
        <end position="154"/>
    </location>
</feature>
<dbReference type="PANTHER" id="PTHR30093">
    <property type="entry name" value="GENERAL SECRETION PATHWAY PROTEIN G"/>
    <property type="match status" value="1"/>
</dbReference>
<proteinExistence type="predicted"/>
<feature type="compositionally biased region" description="Acidic residues" evidence="1">
    <location>
        <begin position="155"/>
        <end position="173"/>
    </location>
</feature>
<feature type="domain" description="DUF1559" evidence="3">
    <location>
        <begin position="39"/>
        <end position="294"/>
    </location>
</feature>
<dbReference type="PANTHER" id="PTHR30093:SF2">
    <property type="entry name" value="TYPE II SECRETION SYSTEM PROTEIN H"/>
    <property type="match status" value="1"/>
</dbReference>
<dbReference type="Proteomes" id="UP000325286">
    <property type="component" value="Chromosome"/>
</dbReference>
<dbReference type="Gene3D" id="3.30.700.10">
    <property type="entry name" value="Glycoprotein, Type 4 Pilin"/>
    <property type="match status" value="1"/>
</dbReference>
<dbReference type="NCBIfam" id="TIGR04294">
    <property type="entry name" value="pre_pil_HX9DG"/>
    <property type="match status" value="1"/>
</dbReference>
<reference evidence="4 5" key="1">
    <citation type="submission" date="2019-08" db="EMBL/GenBank/DDBJ databases">
        <title>Deep-cultivation of Planctomycetes and their phenomic and genomic characterization uncovers novel biology.</title>
        <authorList>
            <person name="Wiegand S."/>
            <person name="Jogler M."/>
            <person name="Boedeker C."/>
            <person name="Pinto D."/>
            <person name="Vollmers J."/>
            <person name="Rivas-Marin E."/>
            <person name="Kohn T."/>
            <person name="Peeters S.H."/>
            <person name="Heuer A."/>
            <person name="Rast P."/>
            <person name="Oberbeckmann S."/>
            <person name="Bunk B."/>
            <person name="Jeske O."/>
            <person name="Meyerdierks A."/>
            <person name="Storesund J.E."/>
            <person name="Kallscheuer N."/>
            <person name="Luecker S."/>
            <person name="Lage O.M."/>
            <person name="Pohl T."/>
            <person name="Merkel B.J."/>
            <person name="Hornburger P."/>
            <person name="Mueller R.-W."/>
            <person name="Bruemmer F."/>
            <person name="Labrenz M."/>
            <person name="Spormann A.M."/>
            <person name="Op den Camp H."/>
            <person name="Overmann J."/>
            <person name="Amann R."/>
            <person name="Jetten M.S.M."/>
            <person name="Mascher T."/>
            <person name="Medema M.H."/>
            <person name="Devos D.P."/>
            <person name="Kaster A.-K."/>
            <person name="Ovreas L."/>
            <person name="Rohde M."/>
            <person name="Galperin M.Y."/>
            <person name="Jogler C."/>
        </authorList>
    </citation>
    <scope>NUCLEOTIDE SEQUENCE [LARGE SCALE GENOMIC DNA]</scope>
    <source>
        <strain evidence="4 5">UC8</strain>
    </source>
</reference>
<dbReference type="KEGG" id="rul:UC8_02600"/>
<dbReference type="InterPro" id="IPR027558">
    <property type="entry name" value="Pre_pil_HX9DG_C"/>
</dbReference>
<dbReference type="InterPro" id="IPR012902">
    <property type="entry name" value="N_methyl_site"/>
</dbReference>
<organism evidence="4 5">
    <name type="scientific">Roseimaritima ulvae</name>
    <dbReference type="NCBI Taxonomy" id="980254"/>
    <lineage>
        <taxon>Bacteria</taxon>
        <taxon>Pseudomonadati</taxon>
        <taxon>Planctomycetota</taxon>
        <taxon>Planctomycetia</taxon>
        <taxon>Pirellulales</taxon>
        <taxon>Pirellulaceae</taxon>
        <taxon>Roseimaritima</taxon>
    </lineage>
</organism>
<dbReference type="PROSITE" id="PS00409">
    <property type="entry name" value="PROKAR_NTER_METHYL"/>
    <property type="match status" value="1"/>
</dbReference>
<dbReference type="EMBL" id="CP042914">
    <property type="protein sequence ID" value="QEG38304.1"/>
    <property type="molecule type" value="Genomic_DNA"/>
</dbReference>
<evidence type="ECO:0000256" key="1">
    <source>
        <dbReference type="SAM" id="MobiDB-lite"/>
    </source>
</evidence>
<keyword evidence="2" id="KW-0812">Transmembrane</keyword>
<evidence type="ECO:0000259" key="3">
    <source>
        <dbReference type="Pfam" id="PF07596"/>
    </source>
</evidence>
<feature type="region of interest" description="Disordered" evidence="1">
    <location>
        <begin position="141"/>
        <end position="174"/>
    </location>
</feature>
<dbReference type="RefSeq" id="WP_068141706.1">
    <property type="nucleotide sequence ID" value="NZ_CP042914.1"/>
</dbReference>